<dbReference type="Proteomes" id="UP000322244">
    <property type="component" value="Unassembled WGS sequence"/>
</dbReference>
<evidence type="ECO:0000313" key="2">
    <source>
        <dbReference type="Proteomes" id="UP000322244"/>
    </source>
</evidence>
<evidence type="ECO:0000313" key="1">
    <source>
        <dbReference type="EMBL" id="KAA0021820.1"/>
    </source>
</evidence>
<name>A0A5A7S6R4_9NOCA</name>
<dbReference type="AlphaFoldDB" id="A0A5A7S6R4"/>
<accession>A0A5A7S6R4</accession>
<comment type="caution">
    <text evidence="1">The sequence shown here is derived from an EMBL/GenBank/DDBJ whole genome shotgun (WGS) entry which is preliminary data.</text>
</comment>
<protein>
    <submittedName>
        <fullName evidence="1">Uncharacterized protein</fullName>
    </submittedName>
</protein>
<proteinExistence type="predicted"/>
<sequence>MGEQVAEMMDVSENQLEPGYPCLAKLERRISGVPWYLDCVLPKGEHGGIHETPTGRQFGLGIRA</sequence>
<keyword evidence="2" id="KW-1185">Reference proteome</keyword>
<reference evidence="1 2" key="1">
    <citation type="submission" date="2019-07" db="EMBL/GenBank/DDBJ databases">
        <title>Rhodococcus cavernicolus sp. nov., isolated from a cave.</title>
        <authorList>
            <person name="Lee S.D."/>
        </authorList>
    </citation>
    <scope>NUCLEOTIDE SEQUENCE [LARGE SCALE GENOMIC DNA]</scope>
    <source>
        <strain evidence="1 2">C1-24</strain>
    </source>
</reference>
<gene>
    <name evidence="1" type="ORF">FOY51_15580</name>
</gene>
<dbReference type="EMBL" id="VLNY01000007">
    <property type="protein sequence ID" value="KAA0021820.1"/>
    <property type="molecule type" value="Genomic_DNA"/>
</dbReference>
<dbReference type="RefSeq" id="WP_149431183.1">
    <property type="nucleotide sequence ID" value="NZ_VLNY01000007.1"/>
</dbReference>
<organism evidence="1 2">
    <name type="scientific">Antrihabitans cavernicola</name>
    <dbReference type="NCBI Taxonomy" id="2495913"/>
    <lineage>
        <taxon>Bacteria</taxon>
        <taxon>Bacillati</taxon>
        <taxon>Actinomycetota</taxon>
        <taxon>Actinomycetes</taxon>
        <taxon>Mycobacteriales</taxon>
        <taxon>Nocardiaceae</taxon>
        <taxon>Antrihabitans</taxon>
    </lineage>
</organism>